<evidence type="ECO:0000313" key="2">
    <source>
        <dbReference type="EMBL" id="KLU90067.1"/>
    </source>
</evidence>
<organism evidence="3 4">
    <name type="scientific">Magnaporthiopsis poae (strain ATCC 64411 / 73-15)</name>
    <name type="common">Kentucky bluegrass fungus</name>
    <name type="synonym">Magnaporthe poae</name>
    <dbReference type="NCBI Taxonomy" id="644358"/>
    <lineage>
        <taxon>Eukaryota</taxon>
        <taxon>Fungi</taxon>
        <taxon>Dikarya</taxon>
        <taxon>Ascomycota</taxon>
        <taxon>Pezizomycotina</taxon>
        <taxon>Sordariomycetes</taxon>
        <taxon>Sordariomycetidae</taxon>
        <taxon>Magnaporthales</taxon>
        <taxon>Magnaporthaceae</taxon>
        <taxon>Magnaporthiopsis</taxon>
    </lineage>
</organism>
<accession>A0A0C4E8W2</accession>
<evidence type="ECO:0000256" key="1">
    <source>
        <dbReference type="SAM" id="MobiDB-lite"/>
    </source>
</evidence>
<reference evidence="4" key="1">
    <citation type="submission" date="2010-05" db="EMBL/GenBank/DDBJ databases">
        <title>The genome sequence of Magnaporthe poae strain ATCC 64411.</title>
        <authorList>
            <person name="Ma L.-J."/>
            <person name="Dead R."/>
            <person name="Young S."/>
            <person name="Zeng Q."/>
            <person name="Koehrsen M."/>
            <person name="Alvarado L."/>
            <person name="Berlin A."/>
            <person name="Chapman S.B."/>
            <person name="Chen Z."/>
            <person name="Freedman E."/>
            <person name="Gellesch M."/>
            <person name="Goldberg J."/>
            <person name="Griggs A."/>
            <person name="Gujja S."/>
            <person name="Heilman E.R."/>
            <person name="Heiman D."/>
            <person name="Hepburn T."/>
            <person name="Howarth C."/>
            <person name="Jen D."/>
            <person name="Larson L."/>
            <person name="Mehta T."/>
            <person name="Neiman D."/>
            <person name="Pearson M."/>
            <person name="Roberts A."/>
            <person name="Saif S."/>
            <person name="Shea T."/>
            <person name="Shenoy N."/>
            <person name="Sisk P."/>
            <person name="Stolte C."/>
            <person name="Sykes S."/>
            <person name="Walk T."/>
            <person name="White J."/>
            <person name="Yandava C."/>
            <person name="Haas B."/>
            <person name="Nusbaum C."/>
            <person name="Birren B."/>
        </authorList>
    </citation>
    <scope>NUCLEOTIDE SEQUENCE [LARGE SCALE GENOMIC DNA]</scope>
    <source>
        <strain evidence="4">ATCC 64411 / 73-15</strain>
    </source>
</reference>
<dbReference type="EnsemblFungi" id="MAPG_09032T0">
    <property type="protein sequence ID" value="MAPG_09032T0"/>
    <property type="gene ID" value="MAPG_09032"/>
</dbReference>
<evidence type="ECO:0000313" key="3">
    <source>
        <dbReference type="EnsemblFungi" id="MAPG_09032T0"/>
    </source>
</evidence>
<dbReference type="EMBL" id="ADBL01002213">
    <property type="status" value="NOT_ANNOTATED_CDS"/>
    <property type="molecule type" value="Genomic_DNA"/>
</dbReference>
<dbReference type="Proteomes" id="UP000011715">
    <property type="component" value="Unassembled WGS sequence"/>
</dbReference>
<evidence type="ECO:0000313" key="4">
    <source>
        <dbReference type="Proteomes" id="UP000011715"/>
    </source>
</evidence>
<keyword evidence="4" id="KW-1185">Reference proteome</keyword>
<reference evidence="2" key="3">
    <citation type="submission" date="2011-03" db="EMBL/GenBank/DDBJ databases">
        <title>Annotation of Magnaporthe poae ATCC 64411.</title>
        <authorList>
            <person name="Ma L.-J."/>
            <person name="Dead R."/>
            <person name="Young S.K."/>
            <person name="Zeng Q."/>
            <person name="Gargeya S."/>
            <person name="Fitzgerald M."/>
            <person name="Haas B."/>
            <person name="Abouelleil A."/>
            <person name="Alvarado L."/>
            <person name="Arachchi H.M."/>
            <person name="Berlin A."/>
            <person name="Brown A."/>
            <person name="Chapman S.B."/>
            <person name="Chen Z."/>
            <person name="Dunbar C."/>
            <person name="Freedman E."/>
            <person name="Gearin G."/>
            <person name="Gellesch M."/>
            <person name="Goldberg J."/>
            <person name="Griggs A."/>
            <person name="Gujja S."/>
            <person name="Heiman D."/>
            <person name="Howarth C."/>
            <person name="Larson L."/>
            <person name="Lui A."/>
            <person name="MacDonald P.J.P."/>
            <person name="Mehta T."/>
            <person name="Montmayeur A."/>
            <person name="Murphy C."/>
            <person name="Neiman D."/>
            <person name="Pearson M."/>
            <person name="Priest M."/>
            <person name="Roberts A."/>
            <person name="Saif S."/>
            <person name="Shea T."/>
            <person name="Shenoy N."/>
            <person name="Sisk P."/>
            <person name="Stolte C."/>
            <person name="Sykes S."/>
            <person name="Yandava C."/>
            <person name="Wortman J."/>
            <person name="Nusbaum C."/>
            <person name="Birren B."/>
        </authorList>
    </citation>
    <scope>NUCLEOTIDE SEQUENCE</scope>
    <source>
        <strain evidence="2">ATCC 64411</strain>
    </source>
</reference>
<reference evidence="2" key="2">
    <citation type="submission" date="2010-05" db="EMBL/GenBank/DDBJ databases">
        <title>The Genome Sequence of Magnaporthe poae strain ATCC 64411.</title>
        <authorList>
            <consortium name="The Broad Institute Genome Sequencing Platform"/>
            <consortium name="Broad Institute Genome Sequencing Center for Infectious Disease"/>
            <person name="Ma L.-J."/>
            <person name="Dead R."/>
            <person name="Young S."/>
            <person name="Zeng Q."/>
            <person name="Koehrsen M."/>
            <person name="Alvarado L."/>
            <person name="Berlin A."/>
            <person name="Chapman S.B."/>
            <person name="Chen Z."/>
            <person name="Freedman E."/>
            <person name="Gellesch M."/>
            <person name="Goldberg J."/>
            <person name="Griggs A."/>
            <person name="Gujja S."/>
            <person name="Heilman E.R."/>
            <person name="Heiman D."/>
            <person name="Hepburn T."/>
            <person name="Howarth C."/>
            <person name="Jen D."/>
            <person name="Larson L."/>
            <person name="Mehta T."/>
            <person name="Neiman D."/>
            <person name="Pearson M."/>
            <person name="Roberts A."/>
            <person name="Saif S."/>
            <person name="Shea T."/>
            <person name="Shenoy N."/>
            <person name="Sisk P."/>
            <person name="Stolte C."/>
            <person name="Sykes S."/>
            <person name="Walk T."/>
            <person name="White J."/>
            <person name="Yandava C."/>
            <person name="Haas B."/>
            <person name="Nusbaum C."/>
            <person name="Birren B."/>
        </authorList>
    </citation>
    <scope>NUCLEOTIDE SEQUENCE</scope>
    <source>
        <strain evidence="2">ATCC 64411</strain>
    </source>
</reference>
<feature type="compositionally biased region" description="Polar residues" evidence="1">
    <location>
        <begin position="1"/>
        <end position="16"/>
    </location>
</feature>
<dbReference type="EMBL" id="GL876974">
    <property type="protein sequence ID" value="KLU90067.1"/>
    <property type="molecule type" value="Genomic_DNA"/>
</dbReference>
<dbReference type="AlphaFoldDB" id="A0A0C4E8W2"/>
<dbReference type="VEuPathDB" id="FungiDB:MAPG_09032"/>
<reference evidence="3" key="4">
    <citation type="journal article" date="2015" name="G3 (Bethesda)">
        <title>Genome sequences of three phytopathogenic species of the Magnaporthaceae family of fungi.</title>
        <authorList>
            <person name="Okagaki L.H."/>
            <person name="Nunes C.C."/>
            <person name="Sailsbery J."/>
            <person name="Clay B."/>
            <person name="Brown D."/>
            <person name="John T."/>
            <person name="Oh Y."/>
            <person name="Young N."/>
            <person name="Fitzgerald M."/>
            <person name="Haas B.J."/>
            <person name="Zeng Q."/>
            <person name="Young S."/>
            <person name="Adiconis X."/>
            <person name="Fan L."/>
            <person name="Levin J.Z."/>
            <person name="Mitchell T.K."/>
            <person name="Okubara P.A."/>
            <person name="Farman M.L."/>
            <person name="Kohn L.M."/>
            <person name="Birren B."/>
            <person name="Ma L.-J."/>
            <person name="Dean R.A."/>
        </authorList>
    </citation>
    <scope>NUCLEOTIDE SEQUENCE</scope>
    <source>
        <strain evidence="3">ATCC 64411 / 73-15</strain>
    </source>
</reference>
<gene>
    <name evidence="2" type="ORF">MAPG_09032</name>
</gene>
<name>A0A0C4E8W2_MAGP6</name>
<reference evidence="3" key="5">
    <citation type="submission" date="2015-06" db="UniProtKB">
        <authorList>
            <consortium name="EnsemblFungi"/>
        </authorList>
    </citation>
    <scope>IDENTIFICATION</scope>
    <source>
        <strain evidence="3">ATCC 64411</strain>
    </source>
</reference>
<sequence>MEPSPQATKEATSTAEALSAFDQHPNPTANTHTPLAADSDEAHVFASLVGKGTSNDATAERLTYMCQHAHDSIGYVPPSSSFIQIEGKRYYIKIKVS</sequence>
<protein>
    <submittedName>
        <fullName evidence="2 3">Uncharacterized protein</fullName>
    </submittedName>
</protein>
<proteinExistence type="predicted"/>
<feature type="region of interest" description="Disordered" evidence="1">
    <location>
        <begin position="1"/>
        <end position="36"/>
    </location>
</feature>